<dbReference type="GO" id="GO:0046872">
    <property type="term" value="F:metal ion binding"/>
    <property type="evidence" value="ECO:0007669"/>
    <property type="project" value="UniProtKB-KW"/>
</dbReference>
<comment type="subunit">
    <text evidence="8">Homodimer.</text>
</comment>
<evidence type="ECO:0000259" key="9">
    <source>
        <dbReference type="Pfam" id="PF01883"/>
    </source>
</evidence>
<keyword evidence="4 8" id="KW-0547">Nucleotide-binding</keyword>
<dbReference type="SUPFAM" id="SSF52540">
    <property type="entry name" value="P-loop containing nucleoside triphosphate hydrolases"/>
    <property type="match status" value="1"/>
</dbReference>
<dbReference type="GO" id="GO:0005524">
    <property type="term" value="F:ATP binding"/>
    <property type="evidence" value="ECO:0007669"/>
    <property type="project" value="UniProtKB-UniRule"/>
</dbReference>
<dbReference type="InterPro" id="IPR019591">
    <property type="entry name" value="Mrp/NBP35_ATP-bd"/>
</dbReference>
<dbReference type="InterPro" id="IPR044304">
    <property type="entry name" value="NUBPL-like"/>
</dbReference>
<evidence type="ECO:0000256" key="1">
    <source>
        <dbReference type="ARBA" id="ARBA00007352"/>
    </source>
</evidence>
<proteinExistence type="inferred from homology"/>
<feature type="domain" description="MIP18 family-like" evidence="9">
    <location>
        <begin position="12"/>
        <end position="80"/>
    </location>
</feature>
<dbReference type="Gene3D" id="3.40.50.300">
    <property type="entry name" value="P-loop containing nucleotide triphosphate hydrolases"/>
    <property type="match status" value="1"/>
</dbReference>
<feature type="binding site" evidence="8">
    <location>
        <begin position="125"/>
        <end position="132"/>
    </location>
    <ligand>
        <name>ATP</name>
        <dbReference type="ChEBI" id="CHEBI:30616"/>
    </ligand>
</feature>
<dbReference type="PROSITE" id="PS01215">
    <property type="entry name" value="MRP"/>
    <property type="match status" value="1"/>
</dbReference>
<evidence type="ECO:0000256" key="3">
    <source>
        <dbReference type="ARBA" id="ARBA00022723"/>
    </source>
</evidence>
<evidence type="ECO:0000256" key="4">
    <source>
        <dbReference type="ARBA" id="ARBA00022741"/>
    </source>
</evidence>
<protein>
    <recommendedName>
        <fullName evidence="8">Iron-sulfur cluster carrier protein</fullName>
    </recommendedName>
</protein>
<keyword evidence="8" id="KW-0378">Hydrolase</keyword>
<keyword evidence="6 8" id="KW-0408">Iron</keyword>
<keyword evidence="3 8" id="KW-0479">Metal-binding</keyword>
<dbReference type="InterPro" id="IPR002744">
    <property type="entry name" value="MIP18-like"/>
</dbReference>
<dbReference type="Gene3D" id="3.30.300.130">
    <property type="entry name" value="Fe-S cluster assembly (FSCA)"/>
    <property type="match status" value="1"/>
</dbReference>
<dbReference type="SUPFAM" id="SSF117916">
    <property type="entry name" value="Fe-S cluster assembly (FSCA) domain-like"/>
    <property type="match status" value="1"/>
</dbReference>
<dbReference type="AlphaFoldDB" id="A0A239WIF5"/>
<dbReference type="Pfam" id="PF01883">
    <property type="entry name" value="FeS_assembly_P"/>
    <property type="match status" value="1"/>
</dbReference>
<dbReference type="GO" id="GO:0016226">
    <property type="term" value="P:iron-sulfur cluster assembly"/>
    <property type="evidence" value="ECO:0007669"/>
    <property type="project" value="InterPro"/>
</dbReference>
<comment type="function">
    <text evidence="8">Binds and transfers iron-sulfur (Fe-S) clusters to target apoproteins. Can hydrolyze ATP.</text>
</comment>
<accession>A0A239WIF5</accession>
<comment type="similarity">
    <text evidence="2">In the C-terminal section; belongs to the Mrp/NBP35 ATP-binding proteins family.</text>
</comment>
<dbReference type="InterPro" id="IPR033756">
    <property type="entry name" value="YlxH/NBP35"/>
</dbReference>
<dbReference type="eggNOG" id="COG0489">
    <property type="taxonomic scope" value="Bacteria"/>
</dbReference>
<evidence type="ECO:0000256" key="5">
    <source>
        <dbReference type="ARBA" id="ARBA00022840"/>
    </source>
</evidence>
<dbReference type="EMBL" id="LT906441">
    <property type="protein sequence ID" value="SNV33394.1"/>
    <property type="molecule type" value="Genomic_DNA"/>
</dbReference>
<dbReference type="Pfam" id="PF10609">
    <property type="entry name" value="ParA"/>
    <property type="match status" value="1"/>
</dbReference>
<dbReference type="HAMAP" id="MF_02040">
    <property type="entry name" value="Mrp_NBP35"/>
    <property type="match status" value="1"/>
</dbReference>
<dbReference type="GO" id="GO:0051539">
    <property type="term" value="F:4 iron, 4 sulfur cluster binding"/>
    <property type="evidence" value="ECO:0007669"/>
    <property type="project" value="TreeGrafter"/>
</dbReference>
<evidence type="ECO:0000256" key="7">
    <source>
        <dbReference type="ARBA" id="ARBA00023014"/>
    </source>
</evidence>
<dbReference type="InterPro" id="IPR027417">
    <property type="entry name" value="P-loop_NTPase"/>
</dbReference>
<organism evidence="10 11">
    <name type="scientific">Cutibacterium granulosum</name>
    <dbReference type="NCBI Taxonomy" id="33011"/>
    <lineage>
        <taxon>Bacteria</taxon>
        <taxon>Bacillati</taxon>
        <taxon>Actinomycetota</taxon>
        <taxon>Actinomycetes</taxon>
        <taxon>Propionibacteriales</taxon>
        <taxon>Propionibacteriaceae</taxon>
        <taxon>Cutibacterium</taxon>
    </lineage>
</organism>
<dbReference type="Proteomes" id="UP000215332">
    <property type="component" value="Chromosome 1"/>
</dbReference>
<dbReference type="PANTHER" id="PTHR42961:SF2">
    <property type="entry name" value="IRON-SULFUR PROTEIN NUBPL"/>
    <property type="match status" value="1"/>
</dbReference>
<reference evidence="10 11" key="1">
    <citation type="submission" date="2017-06" db="EMBL/GenBank/DDBJ databases">
        <authorList>
            <consortium name="Pathogen Informatics"/>
        </authorList>
    </citation>
    <scope>NUCLEOTIDE SEQUENCE [LARGE SCALE GENOMIC DNA]</scope>
    <source>
        <strain evidence="10 11">NCTC11865</strain>
    </source>
</reference>
<dbReference type="InterPro" id="IPR034904">
    <property type="entry name" value="FSCA_dom_sf"/>
</dbReference>
<comment type="similarity">
    <text evidence="8">Belongs to the Mrp/NBP35 ATP-binding proteins family.</text>
</comment>
<evidence type="ECO:0000256" key="2">
    <source>
        <dbReference type="ARBA" id="ARBA00008205"/>
    </source>
</evidence>
<keyword evidence="7 8" id="KW-0411">Iron-sulfur</keyword>
<keyword evidence="5 8" id="KW-0067">ATP-binding</keyword>
<dbReference type="GO" id="GO:0140663">
    <property type="term" value="F:ATP-dependent FeS chaperone activity"/>
    <property type="evidence" value="ECO:0007669"/>
    <property type="project" value="InterPro"/>
</dbReference>
<evidence type="ECO:0000256" key="8">
    <source>
        <dbReference type="HAMAP-Rule" id="MF_02040"/>
    </source>
</evidence>
<evidence type="ECO:0000256" key="6">
    <source>
        <dbReference type="ARBA" id="ARBA00023004"/>
    </source>
</evidence>
<gene>
    <name evidence="10" type="primary">ylxH</name>
    <name evidence="10" type="ORF">SAMEA4412665_00944</name>
</gene>
<dbReference type="PANTHER" id="PTHR42961">
    <property type="entry name" value="IRON-SULFUR PROTEIN NUBPL"/>
    <property type="match status" value="1"/>
</dbReference>
<dbReference type="CDD" id="cd02037">
    <property type="entry name" value="Mrp_NBP35"/>
    <property type="match status" value="1"/>
</dbReference>
<dbReference type="KEGG" id="cgrn:4412665_00944"/>
<evidence type="ECO:0000313" key="10">
    <source>
        <dbReference type="EMBL" id="SNV33394.1"/>
    </source>
</evidence>
<dbReference type="InterPro" id="IPR000808">
    <property type="entry name" value="Mrp-like_CS"/>
</dbReference>
<evidence type="ECO:0000313" key="11">
    <source>
        <dbReference type="Proteomes" id="UP000215332"/>
    </source>
</evidence>
<sequence>MHMSTENPLVPAIHEALSRVQDPEIRRPITDLGMVDEVSVDDNGRAYIRILLTVPGCPLKDTLREDVTEAATSVDGVRGAYVELGSMTDEQRAAVREQLRGGAPEPTIPFAEPGNTTKVIAVASGKGGVGKSSMTVNLALALAGMGRSVGLLDADIYGHSIPDMLGAGDAHPTPLDDLLLPVPAMGIKTISIGMMKPNKDDVIAWRGPILDRALTQLLADVHWGDLDYLLLDLPPGTGDIAMSLGQKVPTAEVLVVTTPQQAASEVAERAGTMAALMNQKIIGVVENMSWLAFTAPDTGKEYRIDLFGSGGGQEAANALSKRLGTEVPLLAQVPMDIELRKGGDEGDPIVTAHPESPAAQAIVELAKNLDSCPRGLSGMHLGVSPTNNA</sequence>
<name>A0A239WIF5_9ACTN</name>
<dbReference type="GO" id="GO:0016887">
    <property type="term" value="F:ATP hydrolysis activity"/>
    <property type="evidence" value="ECO:0007669"/>
    <property type="project" value="UniProtKB-UniRule"/>
</dbReference>
<comment type="similarity">
    <text evidence="1">In the N-terminal section; belongs to the MIP18 family.</text>
</comment>